<name>A0ABP7TG83_9FLAO</name>
<proteinExistence type="predicted"/>
<organism evidence="1 2">
    <name type="scientific">Flavobacterium cheonhonense</name>
    <dbReference type="NCBI Taxonomy" id="706185"/>
    <lineage>
        <taxon>Bacteria</taxon>
        <taxon>Pseudomonadati</taxon>
        <taxon>Bacteroidota</taxon>
        <taxon>Flavobacteriia</taxon>
        <taxon>Flavobacteriales</taxon>
        <taxon>Flavobacteriaceae</taxon>
        <taxon>Flavobacterium</taxon>
    </lineage>
</organism>
<comment type="caution">
    <text evidence="1">The sequence shown here is derived from an EMBL/GenBank/DDBJ whole genome shotgun (WGS) entry which is preliminary data.</text>
</comment>
<accession>A0ABP7TG83</accession>
<sequence length="306" mass="33727">MHDPRVGRFLSLDPLAPKFPWNSPFSFSENRVIDMLELEGAETKPSKSNSSNVVETTKKAWKWLGEYFDALLEEALPKGRLNKPGQSLSMFQEPKQMKKEIEDDAKAKIRKVKVVAKNPVKSAKNVVTAVIDKHVNAYRDLKSGDPKRVAQGTIVVAPLLIPLVAPEAEAITLEETVGVSLETRGAIAVEEGVALSTEVSLSKEVEVTIKSFDDLVNNPKEIWGKSVDDVEQILGSGWERQALNSGEGWKFIEKGGDGFVSFTTGNSHHPGSTYYKINSGKYGKTKVVGKDYKPTKEDKSKIIQAE</sequence>
<dbReference type="EMBL" id="BAABCR010000008">
    <property type="protein sequence ID" value="GAA4025545.1"/>
    <property type="molecule type" value="Genomic_DNA"/>
</dbReference>
<evidence type="ECO:0000313" key="2">
    <source>
        <dbReference type="Proteomes" id="UP001500968"/>
    </source>
</evidence>
<protein>
    <submittedName>
        <fullName evidence="1">Uncharacterized protein</fullName>
    </submittedName>
</protein>
<keyword evidence="2" id="KW-1185">Reference proteome</keyword>
<evidence type="ECO:0000313" key="1">
    <source>
        <dbReference type="EMBL" id="GAA4025545.1"/>
    </source>
</evidence>
<gene>
    <name evidence="1" type="ORF">GCM10022386_05930</name>
</gene>
<dbReference type="Proteomes" id="UP001500968">
    <property type="component" value="Unassembled WGS sequence"/>
</dbReference>
<reference evidence="2" key="1">
    <citation type="journal article" date="2019" name="Int. J. Syst. Evol. Microbiol.">
        <title>The Global Catalogue of Microorganisms (GCM) 10K type strain sequencing project: providing services to taxonomists for standard genome sequencing and annotation.</title>
        <authorList>
            <consortium name="The Broad Institute Genomics Platform"/>
            <consortium name="The Broad Institute Genome Sequencing Center for Infectious Disease"/>
            <person name="Wu L."/>
            <person name="Ma J."/>
        </authorList>
    </citation>
    <scope>NUCLEOTIDE SEQUENCE [LARGE SCALE GENOMIC DNA]</scope>
    <source>
        <strain evidence="2">JCM 17064</strain>
    </source>
</reference>